<keyword evidence="2" id="KW-0049">Antioxidant</keyword>
<dbReference type="GO" id="GO:0005737">
    <property type="term" value="C:cytoplasm"/>
    <property type="evidence" value="ECO:0007669"/>
    <property type="project" value="TreeGrafter"/>
</dbReference>
<evidence type="ECO:0000313" key="9">
    <source>
        <dbReference type="Proteomes" id="UP000279236"/>
    </source>
</evidence>
<keyword evidence="5" id="KW-0676">Redox-active center</keyword>
<evidence type="ECO:0000256" key="6">
    <source>
        <dbReference type="SAM" id="MobiDB-lite"/>
    </source>
</evidence>
<dbReference type="InterPro" id="IPR000866">
    <property type="entry name" value="AhpC/TSA"/>
</dbReference>
<reference evidence="8 9" key="1">
    <citation type="submission" date="2018-11" db="EMBL/GenBank/DDBJ databases">
        <title>Genome sequence of Apiotrichum porosum DSM 27194.</title>
        <authorList>
            <person name="Aliyu H."/>
            <person name="Gorte O."/>
            <person name="Ochsenreither K."/>
        </authorList>
    </citation>
    <scope>NUCLEOTIDE SEQUENCE [LARGE SCALE GENOMIC DNA]</scope>
    <source>
        <strain evidence="8 9">DSM 27194</strain>
    </source>
</reference>
<sequence length="252" mass="26535">MSRDHGHVLPGIDTGGSDLGIPLHSPELDTSATAASVSTGSTGGRSPPVPAAALDLPTPITPMQPNVPKVRKASPSPLSGATATSPATNEKVAPVPATAGRSQKYPPAPPFTLPAINAAGGSYTLPMDRPVAIFFYPEALTYGCTKEACSFRDAELDGVEIVGMSRDPLPKLQKFADKEHLKYTLASDEDGKVHQAYGIGKALFGLVPERKTVFIAKGVIRGEHAANVSLNFASHPKFVQEEMKRLQTETKA</sequence>
<feature type="compositionally biased region" description="Low complexity" evidence="6">
    <location>
        <begin position="30"/>
        <end position="40"/>
    </location>
</feature>
<evidence type="ECO:0000256" key="2">
    <source>
        <dbReference type="ARBA" id="ARBA00022862"/>
    </source>
</evidence>
<keyword evidence="3" id="KW-0560">Oxidoreductase</keyword>
<evidence type="ECO:0000256" key="3">
    <source>
        <dbReference type="ARBA" id="ARBA00023002"/>
    </source>
</evidence>
<dbReference type="Proteomes" id="UP000279236">
    <property type="component" value="Unassembled WGS sequence"/>
</dbReference>
<dbReference type="Gene3D" id="3.40.30.10">
    <property type="entry name" value="Glutaredoxin"/>
    <property type="match status" value="1"/>
</dbReference>
<proteinExistence type="predicted"/>
<keyword evidence="4" id="KW-1015">Disulfide bond</keyword>
<evidence type="ECO:0000256" key="1">
    <source>
        <dbReference type="ARBA" id="ARBA00022559"/>
    </source>
</evidence>
<evidence type="ECO:0000256" key="4">
    <source>
        <dbReference type="ARBA" id="ARBA00023157"/>
    </source>
</evidence>
<keyword evidence="1" id="KW-0575">Peroxidase</keyword>
<dbReference type="RefSeq" id="XP_028476000.1">
    <property type="nucleotide sequence ID" value="XM_028624026.1"/>
</dbReference>
<dbReference type="GO" id="GO:0008379">
    <property type="term" value="F:thioredoxin peroxidase activity"/>
    <property type="evidence" value="ECO:0007669"/>
    <property type="project" value="TreeGrafter"/>
</dbReference>
<dbReference type="OrthoDB" id="338622at2759"/>
<dbReference type="GO" id="GO:0045454">
    <property type="term" value="P:cell redox homeostasis"/>
    <property type="evidence" value="ECO:0007669"/>
    <property type="project" value="TreeGrafter"/>
</dbReference>
<comment type="caution">
    <text evidence="8">The sequence shown here is derived from an EMBL/GenBank/DDBJ whole genome shotgun (WGS) entry which is preliminary data.</text>
</comment>
<dbReference type="GeneID" id="39593266"/>
<protein>
    <recommendedName>
        <fullName evidence="7">Alkyl hydroperoxide reductase subunit C/ Thiol specific antioxidant domain-containing protein</fullName>
    </recommendedName>
</protein>
<keyword evidence="9" id="KW-1185">Reference proteome</keyword>
<dbReference type="InterPro" id="IPR036249">
    <property type="entry name" value="Thioredoxin-like_sf"/>
</dbReference>
<dbReference type="Pfam" id="PF00578">
    <property type="entry name" value="AhpC-TSA"/>
    <property type="match status" value="1"/>
</dbReference>
<evidence type="ECO:0000256" key="5">
    <source>
        <dbReference type="ARBA" id="ARBA00023284"/>
    </source>
</evidence>
<accession>A0A427XR69</accession>
<evidence type="ECO:0000313" key="8">
    <source>
        <dbReference type="EMBL" id="RSH81281.1"/>
    </source>
</evidence>
<dbReference type="InterPro" id="IPR050924">
    <property type="entry name" value="Peroxiredoxin_BCP/PrxQ"/>
</dbReference>
<gene>
    <name evidence="8" type="ORF">EHS24_008723</name>
</gene>
<dbReference type="PANTHER" id="PTHR42801">
    <property type="entry name" value="THIOREDOXIN-DEPENDENT PEROXIDE REDUCTASE"/>
    <property type="match status" value="1"/>
</dbReference>
<evidence type="ECO:0000259" key="7">
    <source>
        <dbReference type="Pfam" id="PF00578"/>
    </source>
</evidence>
<dbReference type="GO" id="GO:0034599">
    <property type="term" value="P:cellular response to oxidative stress"/>
    <property type="evidence" value="ECO:0007669"/>
    <property type="project" value="TreeGrafter"/>
</dbReference>
<dbReference type="SUPFAM" id="SSF52833">
    <property type="entry name" value="Thioredoxin-like"/>
    <property type="match status" value="1"/>
</dbReference>
<feature type="domain" description="Alkyl hydroperoxide reductase subunit C/ Thiol specific antioxidant" evidence="7">
    <location>
        <begin position="107"/>
        <end position="221"/>
    </location>
</feature>
<organism evidence="8 9">
    <name type="scientific">Apiotrichum porosum</name>
    <dbReference type="NCBI Taxonomy" id="105984"/>
    <lineage>
        <taxon>Eukaryota</taxon>
        <taxon>Fungi</taxon>
        <taxon>Dikarya</taxon>
        <taxon>Basidiomycota</taxon>
        <taxon>Agaricomycotina</taxon>
        <taxon>Tremellomycetes</taxon>
        <taxon>Trichosporonales</taxon>
        <taxon>Trichosporonaceae</taxon>
        <taxon>Apiotrichum</taxon>
    </lineage>
</organism>
<dbReference type="CDD" id="cd03017">
    <property type="entry name" value="PRX_BCP"/>
    <property type="match status" value="1"/>
</dbReference>
<feature type="region of interest" description="Disordered" evidence="6">
    <location>
        <begin position="1"/>
        <end position="106"/>
    </location>
</feature>
<dbReference type="EMBL" id="RSCE01000007">
    <property type="protein sequence ID" value="RSH81281.1"/>
    <property type="molecule type" value="Genomic_DNA"/>
</dbReference>
<feature type="compositionally biased region" description="Polar residues" evidence="6">
    <location>
        <begin position="76"/>
        <end position="88"/>
    </location>
</feature>
<name>A0A427XR69_9TREE</name>
<dbReference type="STRING" id="105984.A0A427XR69"/>
<dbReference type="PANTHER" id="PTHR42801:SF4">
    <property type="entry name" value="AHPC_TSA FAMILY PROTEIN"/>
    <property type="match status" value="1"/>
</dbReference>
<dbReference type="AlphaFoldDB" id="A0A427XR69"/>